<dbReference type="InterPro" id="IPR011323">
    <property type="entry name" value="Mss4/transl-control_tumour"/>
</dbReference>
<comment type="subcellular location">
    <subcellularLocation>
        <location evidence="1">Cytoplasm</location>
        <location evidence="1">Cytoskeleton</location>
    </subcellularLocation>
</comment>
<dbReference type="GO" id="GO:0051321">
    <property type="term" value="P:meiotic cell cycle"/>
    <property type="evidence" value="ECO:0007669"/>
    <property type="project" value="TreeGrafter"/>
</dbReference>
<dbReference type="Gene3D" id="1.20.120.1900">
    <property type="entry name" value="Gamma-tubulin complex, C-terminal domain"/>
    <property type="match status" value="1"/>
</dbReference>
<evidence type="ECO:0000256" key="9">
    <source>
        <dbReference type="SAM" id="MobiDB-lite"/>
    </source>
</evidence>
<dbReference type="PANTHER" id="PTHR19302:SF14">
    <property type="entry name" value="GAMMA-TUBULIN COMPLEX COMPONENT 3"/>
    <property type="match status" value="1"/>
</dbReference>
<feature type="region of interest" description="Disordered" evidence="9">
    <location>
        <begin position="226"/>
        <end position="246"/>
    </location>
</feature>
<dbReference type="InterPro" id="IPR041470">
    <property type="entry name" value="GCP_N"/>
</dbReference>
<dbReference type="GO" id="GO:0043015">
    <property type="term" value="F:gamma-tubulin binding"/>
    <property type="evidence" value="ECO:0007669"/>
    <property type="project" value="InterPro"/>
</dbReference>
<dbReference type="InterPro" id="IPR007259">
    <property type="entry name" value="GCP"/>
</dbReference>
<comment type="similarity">
    <text evidence="2">Belongs to the TUBGCP family.</text>
</comment>
<protein>
    <recommendedName>
        <fullName evidence="3">Translationally-controlled tumor protein homolog</fullName>
    </recommendedName>
</protein>
<dbReference type="EMBL" id="JAACJJ010000028">
    <property type="protein sequence ID" value="KAF5321793.1"/>
    <property type="molecule type" value="Genomic_DNA"/>
</dbReference>
<evidence type="ECO:0000256" key="5">
    <source>
        <dbReference type="ARBA" id="ARBA00022701"/>
    </source>
</evidence>
<feature type="domain" description="TCTP" evidence="10">
    <location>
        <begin position="1"/>
        <end position="190"/>
    </location>
</feature>
<gene>
    <name evidence="11" type="ORF">D9619_000899</name>
</gene>
<proteinExistence type="inferred from homology"/>
<keyword evidence="5" id="KW-0493">Microtubule</keyword>
<dbReference type="GO" id="GO:0031122">
    <property type="term" value="P:cytoplasmic microtubule organization"/>
    <property type="evidence" value="ECO:0007669"/>
    <property type="project" value="TreeGrafter"/>
</dbReference>
<dbReference type="GO" id="GO:0000922">
    <property type="term" value="C:spindle pole"/>
    <property type="evidence" value="ECO:0007669"/>
    <property type="project" value="InterPro"/>
</dbReference>
<dbReference type="InterPro" id="IPR042241">
    <property type="entry name" value="GCP_C_sf"/>
</dbReference>
<comment type="similarity">
    <text evidence="8">Belongs to the TCTP family.</text>
</comment>
<dbReference type="PROSITE" id="PS51797">
    <property type="entry name" value="TCTP_3"/>
    <property type="match status" value="1"/>
</dbReference>
<name>A0A8H5F3D6_9AGAR</name>
<dbReference type="Pfam" id="PF04130">
    <property type="entry name" value="GCP_C_terminal"/>
    <property type="match status" value="1"/>
</dbReference>
<dbReference type="FunFam" id="2.170.150.10:FF:000002">
    <property type="entry name" value="Translationally-controlled tumor protein homolog"/>
    <property type="match status" value="1"/>
</dbReference>
<evidence type="ECO:0000256" key="7">
    <source>
        <dbReference type="ARBA" id="ARBA00023212"/>
    </source>
</evidence>
<dbReference type="Pfam" id="PF17681">
    <property type="entry name" value="GCP_N_terminal"/>
    <property type="match status" value="1"/>
</dbReference>
<evidence type="ECO:0000313" key="12">
    <source>
        <dbReference type="Proteomes" id="UP000567179"/>
    </source>
</evidence>
<dbReference type="GO" id="GO:0006412">
    <property type="term" value="P:translation"/>
    <property type="evidence" value="ECO:0007669"/>
    <property type="project" value="UniProtKB-KW"/>
</dbReference>
<accession>A0A8H5F3D6</accession>
<dbReference type="GO" id="GO:0005874">
    <property type="term" value="C:microtubule"/>
    <property type="evidence" value="ECO:0007669"/>
    <property type="project" value="UniProtKB-KW"/>
</dbReference>
<organism evidence="11 12">
    <name type="scientific">Psilocybe cf. subviscida</name>
    <dbReference type="NCBI Taxonomy" id="2480587"/>
    <lineage>
        <taxon>Eukaryota</taxon>
        <taxon>Fungi</taxon>
        <taxon>Dikarya</taxon>
        <taxon>Basidiomycota</taxon>
        <taxon>Agaricomycotina</taxon>
        <taxon>Agaricomycetes</taxon>
        <taxon>Agaricomycetidae</taxon>
        <taxon>Agaricales</taxon>
        <taxon>Agaricineae</taxon>
        <taxon>Strophariaceae</taxon>
        <taxon>Psilocybe</taxon>
    </lineage>
</organism>
<dbReference type="OrthoDB" id="5860513at2759"/>
<dbReference type="GO" id="GO:0000278">
    <property type="term" value="P:mitotic cell cycle"/>
    <property type="evidence" value="ECO:0007669"/>
    <property type="project" value="TreeGrafter"/>
</dbReference>
<dbReference type="Pfam" id="PF00838">
    <property type="entry name" value="TCTP"/>
    <property type="match status" value="1"/>
</dbReference>
<evidence type="ECO:0000256" key="8">
    <source>
        <dbReference type="PROSITE-ProRule" id="PRU01133"/>
    </source>
</evidence>
<dbReference type="PROSITE" id="PS01002">
    <property type="entry name" value="TCTP_1"/>
    <property type="match status" value="1"/>
</dbReference>
<evidence type="ECO:0000256" key="3">
    <source>
        <dbReference type="ARBA" id="ARBA00014759"/>
    </source>
</evidence>
<comment type="caution">
    <text evidence="11">The sequence shown here is derived from an EMBL/GenBank/DDBJ whole genome shotgun (WGS) entry which is preliminary data.</text>
</comment>
<sequence length="954" mass="108404">MLLYEDLITGDELFSDAFPMKLVDNVAYEVDCQTITVKSGADVDIGANASAEEAEETLEEGASQVNNVVHSFRLQPTTFDKKSYLTYLKGYMKQVKEKLEKQKEGKSEEDAKKIAEEVTAFEKGAAAFAKKIVASFKDYEFYTSESMNPEGMVALLNYREDGVTLVQLEPNGARAARFTNLASRLREQTVLSRKDDAILFLFSLSTLAGRDTPSMALPSLSHPIIPLKTTTKPPKTPTQSMSAGKAMSNASRLQAYRSSQGVIPMDEALLVRDTLYLMQGISGKYIRFAASNDDDKKLLFINDSSSAISPPTQALIHRLAELGYLYSRVDSFVRERESATGVGTIEQSLCYYLQTQLTEYYRLIAVLEAQLSSPDDDAEESDNQQTRLSLRRLDVWVNDWRLRMRMMSVCVEGARDSHGGALVNLIHSYTDNGDPFVRKFTDELLEEVSRPFFATLHKWLFSGELYDPFEEFFVTVDSSLGHVNYGHPSSIPGAISYPANDSAFGGYMEEAAETPENGQKLWETKYKFSKDMLPMFVGESFGKKIYSTGKSLNFIRYSCLDSDWVKTREKMSNSGGTLQYGDISGLERSIDTAYQLASQRLFEVFIDKFKLLDHLSALKKFLLLGNGVFADQLMETLGPSLSKPANTLYRHNLTANLETAIRSSNARDDPGDILRHLDARMLEYSHGEIGWDVFTLEYKISPPIDTVIGQEAMEMYLKLFRHLWQMKRIEKTLDKGWMRVAGGAQTFIKLPELQHEWHKIRLTVSEMIHFIRQLEAYCRLEVIECSWKTLTDFLNKKEGDLDALIDTHRNYLDQITKKILLWTSKPGKEDYLLKQLMDIFVFILQFREAMDNFYNYCLTESSRRDQKLDVQRGVFTGDLRYNDAATAKEELAGLLSRLKEYAGSFSERVQTLVTHLQVHPDLDCRFLAIRLSFSDYYKSVNATRKETAPQSNKS</sequence>
<dbReference type="AlphaFoldDB" id="A0A8H5F3D6"/>
<keyword evidence="4" id="KW-0963">Cytoplasm</keyword>
<reference evidence="11 12" key="1">
    <citation type="journal article" date="2020" name="ISME J.">
        <title>Uncovering the hidden diversity of litter-decomposition mechanisms in mushroom-forming fungi.</title>
        <authorList>
            <person name="Floudas D."/>
            <person name="Bentzer J."/>
            <person name="Ahren D."/>
            <person name="Johansson T."/>
            <person name="Persson P."/>
            <person name="Tunlid A."/>
        </authorList>
    </citation>
    <scope>NUCLEOTIDE SEQUENCE [LARGE SCALE GENOMIC DNA]</scope>
    <source>
        <strain evidence="11 12">CBS 101986</strain>
    </source>
</reference>
<dbReference type="InterPro" id="IPR011057">
    <property type="entry name" value="Mss4-like_sf"/>
</dbReference>
<dbReference type="PANTHER" id="PTHR19302">
    <property type="entry name" value="GAMMA TUBULIN COMPLEX PROTEIN"/>
    <property type="match status" value="1"/>
</dbReference>
<dbReference type="GO" id="GO:0051011">
    <property type="term" value="F:microtubule minus-end binding"/>
    <property type="evidence" value="ECO:0007669"/>
    <property type="project" value="TreeGrafter"/>
</dbReference>
<dbReference type="InterPro" id="IPR018105">
    <property type="entry name" value="Translational_control_tumour_p"/>
</dbReference>
<keyword evidence="6" id="KW-0648">Protein biosynthesis</keyword>
<dbReference type="GO" id="GO:0044732">
    <property type="term" value="C:mitotic spindle pole body"/>
    <property type="evidence" value="ECO:0007669"/>
    <property type="project" value="TreeGrafter"/>
</dbReference>
<dbReference type="InterPro" id="IPR034737">
    <property type="entry name" value="TCTP"/>
</dbReference>
<keyword evidence="7" id="KW-0206">Cytoskeleton</keyword>
<evidence type="ECO:0000256" key="1">
    <source>
        <dbReference type="ARBA" id="ARBA00004245"/>
    </source>
</evidence>
<evidence type="ECO:0000256" key="2">
    <source>
        <dbReference type="ARBA" id="ARBA00010337"/>
    </source>
</evidence>
<dbReference type="PRINTS" id="PR01653">
    <property type="entry name" value="TCTPROTEIN"/>
</dbReference>
<dbReference type="SUPFAM" id="SSF51316">
    <property type="entry name" value="Mss4-like"/>
    <property type="match status" value="1"/>
</dbReference>
<dbReference type="GO" id="GO:0007020">
    <property type="term" value="P:microtubule nucleation"/>
    <property type="evidence" value="ECO:0007669"/>
    <property type="project" value="InterPro"/>
</dbReference>
<evidence type="ECO:0000256" key="6">
    <source>
        <dbReference type="ARBA" id="ARBA00022917"/>
    </source>
</evidence>
<evidence type="ECO:0000313" key="11">
    <source>
        <dbReference type="EMBL" id="KAF5321793.1"/>
    </source>
</evidence>
<dbReference type="InterPro" id="IPR040457">
    <property type="entry name" value="GCP_C"/>
</dbReference>
<dbReference type="GO" id="GO:0000930">
    <property type="term" value="C:gamma-tubulin complex"/>
    <property type="evidence" value="ECO:0007669"/>
    <property type="project" value="TreeGrafter"/>
</dbReference>
<evidence type="ECO:0000256" key="4">
    <source>
        <dbReference type="ARBA" id="ARBA00022490"/>
    </source>
</evidence>
<dbReference type="GO" id="GO:0051225">
    <property type="term" value="P:spindle assembly"/>
    <property type="evidence" value="ECO:0007669"/>
    <property type="project" value="TreeGrafter"/>
</dbReference>
<evidence type="ECO:0000259" key="10">
    <source>
        <dbReference type="PROSITE" id="PS51797"/>
    </source>
</evidence>
<keyword evidence="12" id="KW-1185">Reference proteome</keyword>
<dbReference type="Proteomes" id="UP000567179">
    <property type="component" value="Unassembled WGS sequence"/>
</dbReference>
<dbReference type="Gene3D" id="2.170.150.10">
    <property type="entry name" value="Metal Binding Protein, Guanine Nucleotide Exchange Factor, Chain A"/>
    <property type="match status" value="1"/>
</dbReference>
<dbReference type="InterPro" id="IPR018103">
    <property type="entry name" value="Translation_control_tumour_CS"/>
</dbReference>